<feature type="region of interest" description="Disordered" evidence="2">
    <location>
        <begin position="1"/>
        <end position="67"/>
    </location>
</feature>
<evidence type="ECO:0000256" key="2">
    <source>
        <dbReference type="SAM" id="MobiDB-lite"/>
    </source>
</evidence>
<dbReference type="EMBL" id="CP079216">
    <property type="protein sequence ID" value="QXT64270.1"/>
    <property type="molecule type" value="Genomic_DNA"/>
</dbReference>
<evidence type="ECO:0000313" key="5">
    <source>
        <dbReference type="EMBL" id="QXT64270.1"/>
    </source>
</evidence>
<dbReference type="InterPro" id="IPR050922">
    <property type="entry name" value="LytR/CpsA/Psr_CW_biosynth"/>
</dbReference>
<sequence>MDWLYRKDDEPESTRVLRPPQESSHPVGGYPQPGRQPEAGPQQRSRRREQPSGRQPTPDVEAPPVRKRKRHPLRIIGVLALAWVVFLIGTPVYAFTVSNHVDSAPDGDRPAAQPGTTILLVGSDARDDLTAEERKELGTGSVEGQRTDTMMLLHLPASGPAVLLSLPRDSYVSIPGRSKNKLNAAYAFGGAPLLVQTVESNTGIRVDGYLEVGMMAIVDLVDAVGGIEVCPDFDIDDKDAHLTMSKGCQDVDGVTALGYVRMRKSDPRGDLGRVERQREVISAIMKKVATPMTVVNPVRYWQLNMAAAGSLALGDDTGVVQVGQAAFGFLQVMTGAGISMTVPVSDTDYRTSAGSSVLWDADESAAVFAAIASGDTEALEKYRQ</sequence>
<evidence type="ECO:0000313" key="6">
    <source>
        <dbReference type="Proteomes" id="UP000824504"/>
    </source>
</evidence>
<evidence type="ECO:0000256" key="1">
    <source>
        <dbReference type="ARBA" id="ARBA00006068"/>
    </source>
</evidence>
<keyword evidence="3" id="KW-0812">Transmembrane</keyword>
<feature type="compositionally biased region" description="Basic and acidic residues" evidence="2">
    <location>
        <begin position="1"/>
        <end position="15"/>
    </location>
</feature>
<reference evidence="5 6" key="1">
    <citation type="submission" date="2021-07" db="EMBL/GenBank/DDBJ databases">
        <title>complete genome sequencing of Tessaracoccus sp.J1M15.</title>
        <authorList>
            <person name="Bae J.-W."/>
            <person name="Kim D.-y."/>
        </authorList>
    </citation>
    <scope>NUCLEOTIDE SEQUENCE [LARGE SCALE GENOMIC DNA]</scope>
    <source>
        <strain evidence="5 6">J1M15</strain>
    </source>
</reference>
<keyword evidence="6" id="KW-1185">Reference proteome</keyword>
<accession>A0ABX8SNN4</accession>
<comment type="similarity">
    <text evidence="1">Belongs to the LytR/CpsA/Psr (LCP) family.</text>
</comment>
<organism evidence="5 6">
    <name type="scientific">Tessaracoccus palaemonis</name>
    <dbReference type="NCBI Taxonomy" id="2829499"/>
    <lineage>
        <taxon>Bacteria</taxon>
        <taxon>Bacillati</taxon>
        <taxon>Actinomycetota</taxon>
        <taxon>Actinomycetes</taxon>
        <taxon>Propionibacteriales</taxon>
        <taxon>Propionibacteriaceae</taxon>
        <taxon>Tessaracoccus</taxon>
    </lineage>
</organism>
<keyword evidence="3" id="KW-0472">Membrane</keyword>
<name>A0ABX8SNN4_9ACTN</name>
<proteinExistence type="inferred from homology"/>
<evidence type="ECO:0000256" key="3">
    <source>
        <dbReference type="SAM" id="Phobius"/>
    </source>
</evidence>
<protein>
    <submittedName>
        <fullName evidence="5">LCP family protein</fullName>
    </submittedName>
</protein>
<dbReference type="PANTHER" id="PTHR33392:SF6">
    <property type="entry name" value="POLYISOPRENYL-TEICHOIC ACID--PEPTIDOGLYCAN TEICHOIC ACID TRANSFERASE TAGU"/>
    <property type="match status" value="1"/>
</dbReference>
<keyword evidence="3" id="KW-1133">Transmembrane helix</keyword>
<dbReference type="Pfam" id="PF03816">
    <property type="entry name" value="LytR_cpsA_psr"/>
    <property type="match status" value="1"/>
</dbReference>
<dbReference type="InterPro" id="IPR004474">
    <property type="entry name" value="LytR_CpsA_psr"/>
</dbReference>
<feature type="domain" description="Cell envelope-related transcriptional attenuator" evidence="4">
    <location>
        <begin position="146"/>
        <end position="289"/>
    </location>
</feature>
<dbReference type="NCBIfam" id="TIGR00350">
    <property type="entry name" value="lytR_cpsA_psr"/>
    <property type="match status" value="1"/>
</dbReference>
<feature type="transmembrane region" description="Helical" evidence="3">
    <location>
        <begin position="75"/>
        <end position="95"/>
    </location>
</feature>
<gene>
    <name evidence="5" type="ORF">KDB89_04200</name>
</gene>
<dbReference type="Proteomes" id="UP000824504">
    <property type="component" value="Chromosome"/>
</dbReference>
<dbReference type="PANTHER" id="PTHR33392">
    <property type="entry name" value="POLYISOPRENYL-TEICHOIC ACID--PEPTIDOGLYCAN TEICHOIC ACID TRANSFERASE TAGU"/>
    <property type="match status" value="1"/>
</dbReference>
<evidence type="ECO:0000259" key="4">
    <source>
        <dbReference type="Pfam" id="PF03816"/>
    </source>
</evidence>